<proteinExistence type="predicted"/>
<name>A0AC61RU85_9FIRM</name>
<reference evidence="1" key="1">
    <citation type="submission" date="2019-04" db="EMBL/GenBank/DDBJ databases">
        <title>Microbes associate with the intestines of laboratory mice.</title>
        <authorList>
            <person name="Navarre W."/>
            <person name="Wong E."/>
            <person name="Huang K."/>
            <person name="Tropini C."/>
            <person name="Ng K."/>
            <person name="Yu B."/>
        </authorList>
    </citation>
    <scope>NUCLEOTIDE SEQUENCE</scope>
    <source>
        <strain evidence="1">NM01_1-7b</strain>
    </source>
</reference>
<evidence type="ECO:0000313" key="2">
    <source>
        <dbReference type="Proteomes" id="UP000304953"/>
    </source>
</evidence>
<dbReference type="Proteomes" id="UP000304953">
    <property type="component" value="Unassembled WGS sequence"/>
</dbReference>
<comment type="caution">
    <text evidence="1">The sequence shown here is derived from an EMBL/GenBank/DDBJ whole genome shotgun (WGS) entry which is preliminary data.</text>
</comment>
<keyword evidence="2" id="KW-1185">Reference proteome</keyword>
<sequence>MKQKRISRKAIPYLFILPWIIGFLVFTIGPLIFSLIMSFFNWPLAADPEFVGFGNYIEMFTSDKQFFKSLTISLKYAAIFVPLNMIIALFLAMLITQPVRGVKVFRTIFYIPTVISGVAVSILWGWILNGDYGVLNYLLSLLGIEGPKWLVDPAWAILAVIIASAFGVGSMMLIFYTDIKNIPIDVYEAATIDGANPARQFFSITLPIITPTILFNLITSIISSFQQVTLVMLLTGGGPLKSTYFYGLYTYNNAFKHHKLGYASANAWVMFIIILFLTALVFKSSSAWVFYESEAGGVAKKGKKSKRGGKR</sequence>
<organism evidence="1 2">
    <name type="scientific">Petralouisia muris</name>
    <dbReference type="NCBI Taxonomy" id="3032872"/>
    <lineage>
        <taxon>Bacteria</taxon>
        <taxon>Bacillati</taxon>
        <taxon>Bacillota</taxon>
        <taxon>Clostridia</taxon>
        <taxon>Lachnospirales</taxon>
        <taxon>Lachnospiraceae</taxon>
        <taxon>Petralouisia</taxon>
    </lineage>
</organism>
<dbReference type="EMBL" id="SRYA01000033">
    <property type="protein sequence ID" value="TGY95171.1"/>
    <property type="molecule type" value="Genomic_DNA"/>
</dbReference>
<evidence type="ECO:0000313" key="1">
    <source>
        <dbReference type="EMBL" id="TGY95171.1"/>
    </source>
</evidence>
<protein>
    <submittedName>
        <fullName evidence="1">Sugar ABC transporter permease</fullName>
    </submittedName>
</protein>
<accession>A0AC61RU85</accession>
<gene>
    <name evidence="1" type="ORF">E5329_16025</name>
</gene>